<dbReference type="Proteomes" id="UP001165427">
    <property type="component" value="Unassembled WGS sequence"/>
</dbReference>
<sequence length="246" mass="28068">MRIAAFGDLHLTHRPALDKHGADEVALLRFDDHLTRSHDRILLLGDIFQTDYGPYPGSRAEVFGAITERYPRIFRRWRAAPCTMLYGNHDRITQGLMGAVQQVRMVVDGLRMWFIHGHQFDPFIERRGQVPYVVTWMIGGLRRMGWHRLADYLEGPLYQAGQRRFPILHGEARQEMIDGAVDLVAMGHSHTIAWRALGKGLYLNAGDCTTQRMQYLSLDTQTLTAQVRVFTPPNRHAVLLQGILAA</sequence>
<proteinExistence type="predicted"/>
<evidence type="ECO:0000259" key="1">
    <source>
        <dbReference type="Pfam" id="PF00149"/>
    </source>
</evidence>
<dbReference type="SUPFAM" id="SSF56300">
    <property type="entry name" value="Metallo-dependent phosphatases"/>
    <property type="match status" value="1"/>
</dbReference>
<evidence type="ECO:0000313" key="3">
    <source>
        <dbReference type="Proteomes" id="UP001165427"/>
    </source>
</evidence>
<dbReference type="InterPro" id="IPR029052">
    <property type="entry name" value="Metallo-depent_PP-like"/>
</dbReference>
<dbReference type="InterPro" id="IPR004843">
    <property type="entry name" value="Calcineurin-like_PHP"/>
</dbReference>
<dbReference type="RefSeq" id="WP_246914364.1">
    <property type="nucleotide sequence ID" value="NZ_JALJRB010000036.1"/>
</dbReference>
<accession>A0AA41US26</accession>
<comment type="caution">
    <text evidence="2">The sequence shown here is derived from an EMBL/GenBank/DDBJ whole genome shotgun (WGS) entry which is preliminary data.</text>
</comment>
<gene>
    <name evidence="2" type="ORF">MRX98_20020</name>
</gene>
<name>A0AA41US26_9BACT</name>
<dbReference type="Pfam" id="PF00149">
    <property type="entry name" value="Metallophos"/>
    <property type="match status" value="1"/>
</dbReference>
<feature type="domain" description="Calcineurin-like phosphoesterase" evidence="1">
    <location>
        <begin position="1"/>
        <end position="190"/>
    </location>
</feature>
<organism evidence="2 3">
    <name type="scientific">Desulfatitalea alkaliphila</name>
    <dbReference type="NCBI Taxonomy" id="2929485"/>
    <lineage>
        <taxon>Bacteria</taxon>
        <taxon>Pseudomonadati</taxon>
        <taxon>Thermodesulfobacteriota</taxon>
        <taxon>Desulfobacteria</taxon>
        <taxon>Desulfobacterales</taxon>
        <taxon>Desulfosarcinaceae</taxon>
        <taxon>Desulfatitalea</taxon>
    </lineage>
</organism>
<keyword evidence="3" id="KW-1185">Reference proteome</keyword>
<dbReference type="EMBL" id="JALJRB010000036">
    <property type="protein sequence ID" value="MCJ8502873.1"/>
    <property type="molecule type" value="Genomic_DNA"/>
</dbReference>
<protein>
    <submittedName>
        <fullName evidence="2">Metallophosphoesterase family protein</fullName>
    </submittedName>
</protein>
<reference evidence="2" key="1">
    <citation type="submission" date="2022-04" db="EMBL/GenBank/DDBJ databases">
        <title>Desulfatitalea alkaliphila sp. nov., a novel anaerobic sulfate-reducing bacterium isolated from terrestrial mud volcano, Taman Peninsula, Russia.</title>
        <authorList>
            <person name="Khomyakova M.A."/>
            <person name="Merkel A.Y."/>
            <person name="Slobodkin A.I."/>
        </authorList>
    </citation>
    <scope>NUCLEOTIDE SEQUENCE</scope>
    <source>
        <strain evidence="2">M08but</strain>
    </source>
</reference>
<dbReference type="GO" id="GO:0016787">
    <property type="term" value="F:hydrolase activity"/>
    <property type="evidence" value="ECO:0007669"/>
    <property type="project" value="InterPro"/>
</dbReference>
<dbReference type="Gene3D" id="3.60.21.10">
    <property type="match status" value="1"/>
</dbReference>
<evidence type="ECO:0000313" key="2">
    <source>
        <dbReference type="EMBL" id="MCJ8502873.1"/>
    </source>
</evidence>
<dbReference type="AlphaFoldDB" id="A0AA41US26"/>